<name>A0A0A1GWS4_9LACO</name>
<evidence type="ECO:0000256" key="2">
    <source>
        <dbReference type="ARBA" id="ARBA00022649"/>
    </source>
</evidence>
<evidence type="ECO:0000313" key="4">
    <source>
        <dbReference type="Proteomes" id="UP000031620"/>
    </source>
</evidence>
<dbReference type="InterPro" id="IPR003477">
    <property type="entry name" value="PemK-like"/>
</dbReference>
<comment type="similarity">
    <text evidence="1">Belongs to the PemK/MazF family.</text>
</comment>
<keyword evidence="2" id="KW-1277">Toxin-antitoxin system</keyword>
<accession>A0A0A1GWS4</accession>
<dbReference type="Proteomes" id="UP000031620">
    <property type="component" value="Chromosome"/>
</dbReference>
<dbReference type="Gene3D" id="2.30.30.110">
    <property type="match status" value="1"/>
</dbReference>
<evidence type="ECO:0000313" key="3">
    <source>
        <dbReference type="EMBL" id="BAP84866.1"/>
    </source>
</evidence>
<dbReference type="STRING" id="1291742.LOOC260_102880"/>
<dbReference type="SUPFAM" id="SSF50118">
    <property type="entry name" value="Cell growth inhibitor/plasmid maintenance toxic component"/>
    <property type="match status" value="1"/>
</dbReference>
<dbReference type="KEGG" id="lho:LOOC260_102880"/>
<dbReference type="EMBL" id="AP014680">
    <property type="protein sequence ID" value="BAP84866.1"/>
    <property type="molecule type" value="Genomic_DNA"/>
</dbReference>
<gene>
    <name evidence="3" type="ORF">LOOC260_102880</name>
</gene>
<dbReference type="HOGENOM" id="CLU_121823_2_0_9"/>
<proteinExistence type="inferred from homology"/>
<dbReference type="InterPro" id="IPR011067">
    <property type="entry name" value="Plasmid_toxin/cell-grow_inhib"/>
</dbReference>
<dbReference type="RefSeq" id="WP_041092402.1">
    <property type="nucleotide sequence ID" value="NZ_AP014680.1"/>
</dbReference>
<evidence type="ECO:0000256" key="1">
    <source>
        <dbReference type="ARBA" id="ARBA00007521"/>
    </source>
</evidence>
<reference evidence="3 4" key="1">
    <citation type="submission" date="2014-11" db="EMBL/GenBank/DDBJ databases">
        <title>Complete genome sequence and analysis of Lactobacillus hokkaidonensis LOOC260T.</title>
        <authorList>
            <person name="Tanizawa Y."/>
            <person name="Tohno M."/>
            <person name="Kaminuma E."/>
            <person name="Nakamura Y."/>
            <person name="Arita M."/>
        </authorList>
    </citation>
    <scope>NUCLEOTIDE SEQUENCE [LARGE SCALE GENOMIC DNA]</scope>
    <source>
        <strain evidence="3 4">LOOC260</strain>
    </source>
</reference>
<dbReference type="AlphaFoldDB" id="A0A0A1GWS4"/>
<sequence>MHDVPEQGSLIYIDAEPHAGHEYGGHNSNMGNIRRPMIVLSNSGYNQKTGMVSGMVITSTRFNNSDNYIEIADFKSGISGSIVTWQLPSYDYSARHGEIVGKINGKTLNMLIQKVVEIYSIF</sequence>
<protein>
    <submittedName>
        <fullName evidence="3">Cell growth regulatory protein</fullName>
    </submittedName>
</protein>
<organism evidence="3 4">
    <name type="scientific">Paucilactobacillus hokkaidonensis JCM 18461</name>
    <dbReference type="NCBI Taxonomy" id="1291742"/>
    <lineage>
        <taxon>Bacteria</taxon>
        <taxon>Bacillati</taxon>
        <taxon>Bacillota</taxon>
        <taxon>Bacilli</taxon>
        <taxon>Lactobacillales</taxon>
        <taxon>Lactobacillaceae</taxon>
        <taxon>Paucilactobacillus</taxon>
    </lineage>
</organism>
<dbReference type="GO" id="GO:0003677">
    <property type="term" value="F:DNA binding"/>
    <property type="evidence" value="ECO:0007669"/>
    <property type="project" value="InterPro"/>
</dbReference>
<dbReference type="Pfam" id="PF02452">
    <property type="entry name" value="PemK_toxin"/>
    <property type="match status" value="1"/>
</dbReference>